<keyword evidence="3" id="KW-1185">Reference proteome</keyword>
<reference evidence="2 3" key="1">
    <citation type="journal article" date="2014" name="Nature">
        <title>Sequential evolution of bacterial morphology by co-option of a developmental regulator.</title>
        <authorList>
            <person name="Jiang C."/>
            <person name="Brown P.J."/>
            <person name="Ducret A."/>
            <person name="Brun Y.V."/>
        </authorList>
    </citation>
    <scope>NUCLEOTIDE SEQUENCE [LARGE SCALE GENOMIC DNA]</scope>
    <source>
        <strain evidence="2 3">DSM 16100</strain>
    </source>
</reference>
<dbReference type="RefSeq" id="WP_018083296.1">
    <property type="nucleotide sequence ID" value="NZ_AQWM01000028.1"/>
</dbReference>
<dbReference type="eggNOG" id="COG3950">
    <property type="taxonomic scope" value="Bacteria"/>
</dbReference>
<dbReference type="EMBL" id="AWGB01000027">
    <property type="protein sequence ID" value="ESQ89950.1"/>
    <property type="molecule type" value="Genomic_DNA"/>
</dbReference>
<dbReference type="InterPro" id="IPR051396">
    <property type="entry name" value="Bact_Antivir_Def_Nuclease"/>
</dbReference>
<evidence type="ECO:0000313" key="2">
    <source>
        <dbReference type="EMBL" id="ESQ89950.1"/>
    </source>
</evidence>
<dbReference type="InterPro" id="IPR003959">
    <property type="entry name" value="ATPase_AAA_core"/>
</dbReference>
<dbReference type="AlphaFoldDB" id="V4PWJ4"/>
<comment type="caution">
    <text evidence="2">The sequence shown here is derived from an EMBL/GenBank/DDBJ whole genome shotgun (WGS) entry which is preliminary data.</text>
</comment>
<dbReference type="Pfam" id="PF13304">
    <property type="entry name" value="AAA_21"/>
    <property type="match status" value="1"/>
</dbReference>
<feature type="domain" description="ATPase AAA-type core" evidence="1">
    <location>
        <begin position="43"/>
        <end position="338"/>
    </location>
</feature>
<dbReference type="Proteomes" id="UP000017837">
    <property type="component" value="Unassembled WGS sequence"/>
</dbReference>
<dbReference type="GO" id="GO:0016887">
    <property type="term" value="F:ATP hydrolysis activity"/>
    <property type="evidence" value="ECO:0007669"/>
    <property type="project" value="InterPro"/>
</dbReference>
<sequence>MLRRYKYDDTDKKGGAKMTVIREIEIRHFRVISHLKWWPNSGINCLIGPGDGGKSTILDAIELNLGARQSYSFTDADFHRCDTSSSIIIDVTLGSLDDELLNLEVYGHFFRGWNPRTGEMQSETAAHLETVLTLRLLVSADLEPFWSLYSDGPAAEGRERNILFKHRQNVAPVRLGATAAHHMALGPRSVLGKLSSDMSQASAALAAASRQARQAFADQGCEGVEDILSASRTIAHNMGIRVDDIKALLDVRGVTFTGGAIALHDNDHVPMRSLGSGSMRLLVAGLQKSVGNSTIFIVDEVEFGLEPYRIVRLLDSLGAKTNDSTQQVFLTTHSPIVLKELSSVQLHAMRTTKAVIPPMPGVEGGVPIRVTQNWIRPLGDREEAQKTLRACSEAFLAPNVIVCEGKTEIGLLRGFDLHAQAQGQHSMLAHGCHWADGNGSTMFERAKIFADMGYRTALFMDSDVVYDPQIYAELAQRNITVFRWPDPLSTEEALFASVPPTHIELLLNIAVQWKSQDSVDTLIKRFSNNTYSLGACLLHFEEAMRPVLGTAAKDKSGSWFKDIEPAERLMREVVGPGFGQVAAPFAAPFGALWDWIQQSPTARPLPRPGGIQ</sequence>
<name>V4PWJ4_9CAUL</name>
<dbReference type="Gene3D" id="3.40.50.300">
    <property type="entry name" value="P-loop containing nucleotide triphosphate hydrolases"/>
    <property type="match status" value="2"/>
</dbReference>
<dbReference type="InterPro" id="IPR027417">
    <property type="entry name" value="P-loop_NTPase"/>
</dbReference>
<dbReference type="GO" id="GO:0005524">
    <property type="term" value="F:ATP binding"/>
    <property type="evidence" value="ECO:0007669"/>
    <property type="project" value="InterPro"/>
</dbReference>
<protein>
    <recommendedName>
        <fullName evidence="1">ATPase AAA-type core domain-containing protein</fullName>
    </recommendedName>
</protein>
<evidence type="ECO:0000259" key="1">
    <source>
        <dbReference type="Pfam" id="PF13304"/>
    </source>
</evidence>
<accession>V4PWJ4</accession>
<dbReference type="SUPFAM" id="SSF52540">
    <property type="entry name" value="P-loop containing nucleoside triphosphate hydrolases"/>
    <property type="match status" value="1"/>
</dbReference>
<proteinExistence type="predicted"/>
<organism evidence="2 3">
    <name type="scientific">Asticcacaulis benevestitus DSM 16100 = ATCC BAA-896</name>
    <dbReference type="NCBI Taxonomy" id="1121022"/>
    <lineage>
        <taxon>Bacteria</taxon>
        <taxon>Pseudomonadati</taxon>
        <taxon>Pseudomonadota</taxon>
        <taxon>Alphaproteobacteria</taxon>
        <taxon>Caulobacterales</taxon>
        <taxon>Caulobacteraceae</taxon>
        <taxon>Asticcacaulis</taxon>
    </lineage>
</organism>
<gene>
    <name evidence="2" type="ORF">ABENE_13170</name>
</gene>
<evidence type="ECO:0000313" key="3">
    <source>
        <dbReference type="Proteomes" id="UP000017837"/>
    </source>
</evidence>
<dbReference type="STRING" id="1121022.GCA_000376105_03615"/>
<dbReference type="PANTHER" id="PTHR43581">
    <property type="entry name" value="ATP/GTP PHOSPHATASE"/>
    <property type="match status" value="1"/>
</dbReference>
<dbReference type="PANTHER" id="PTHR43581:SF4">
    <property type="entry name" value="ATP_GTP PHOSPHATASE"/>
    <property type="match status" value="1"/>
</dbReference>
<dbReference type="PATRIC" id="fig|1121022.4.peg.2675"/>